<dbReference type="RefSeq" id="WP_235117574.1">
    <property type="nucleotide sequence ID" value="NZ_CP090978.1"/>
</dbReference>
<name>A0ABY3SDN1_9BACL</name>
<proteinExistence type="predicted"/>
<evidence type="ECO:0000313" key="4">
    <source>
        <dbReference type="EMBL" id="UJF31225.1"/>
    </source>
</evidence>
<dbReference type="CDD" id="cd03414">
    <property type="entry name" value="CbiX_SirB_C"/>
    <property type="match status" value="1"/>
</dbReference>
<dbReference type="Pfam" id="PF01903">
    <property type="entry name" value="CbiX"/>
    <property type="match status" value="2"/>
</dbReference>
<dbReference type="SUPFAM" id="SSF53800">
    <property type="entry name" value="Chelatase"/>
    <property type="match status" value="1"/>
</dbReference>
<sequence>MNAVLFVGHGSRDEEGNEEVRQFVADISARMNGFLVETCFLEFVLPTISQGIERCISQGASRVIVIPIILFAAGHAKIHIPAAIDEAKLKYPQVQFTYGRPIGVHDQILDILTSRILDSGIQVEQEQEDTALLVVGRGSSDPDANSDLFKISRLLWERLKVKWVETAFIGVTAPLIDEGVERCIRLGAKKVVILPYFLFTGVLIQRMESLVEGYGEKYVNHEFVLAPYFGFHPILKEILISRALEAVQDEVKMNCDMCQYRLEAMKHIDHDHHHDHHGLHDEHHHDHGHVHHHHHREHNHEHHQEHHQEHDEHHHQHQEENLGLEHNHHHRHADVHERDHVQDHHHEEHSEQHEHDHTQLQDSIPVQIGGTKI</sequence>
<dbReference type="Proteomes" id="UP001649230">
    <property type="component" value="Chromosome"/>
</dbReference>
<dbReference type="PANTHER" id="PTHR33542:SF3">
    <property type="entry name" value="SIROHYDROCHLORIN FERROCHELATASE, CHLOROPLASTIC"/>
    <property type="match status" value="1"/>
</dbReference>
<reference evidence="4 5" key="1">
    <citation type="journal article" date="2024" name="Int. J. Syst. Evol. Microbiol.">
        <title>Paenibacillus hexagrammi sp. nov., a novel bacterium isolated from the gut content of Hexagrammos agrammus.</title>
        <authorList>
            <person name="Jung H.K."/>
            <person name="Kim D.G."/>
            <person name="Zin H."/>
            <person name="Park J."/>
            <person name="Jung H."/>
            <person name="Kim Y.O."/>
            <person name="Kong H.J."/>
            <person name="Kim J.W."/>
            <person name="Kim Y.S."/>
        </authorList>
    </citation>
    <scope>NUCLEOTIDE SEQUENCE [LARGE SCALE GENOMIC DNA]</scope>
    <source>
        <strain evidence="4 5">YPD9-1</strain>
    </source>
</reference>
<feature type="region of interest" description="Disordered" evidence="3">
    <location>
        <begin position="272"/>
        <end position="373"/>
    </location>
</feature>
<keyword evidence="1" id="KW-0479">Metal-binding</keyword>
<evidence type="ECO:0000256" key="2">
    <source>
        <dbReference type="ARBA" id="ARBA00023239"/>
    </source>
</evidence>
<dbReference type="PANTHER" id="PTHR33542">
    <property type="entry name" value="SIROHYDROCHLORIN FERROCHELATASE, CHLOROPLASTIC"/>
    <property type="match status" value="1"/>
</dbReference>
<feature type="compositionally biased region" description="Basic and acidic residues" evidence="3">
    <location>
        <begin position="272"/>
        <end position="285"/>
    </location>
</feature>
<dbReference type="CDD" id="cd03416">
    <property type="entry name" value="CbiX_SirB_N"/>
    <property type="match status" value="1"/>
</dbReference>
<evidence type="ECO:0000256" key="3">
    <source>
        <dbReference type="SAM" id="MobiDB-lite"/>
    </source>
</evidence>
<feature type="compositionally biased region" description="Basic residues" evidence="3">
    <location>
        <begin position="286"/>
        <end position="297"/>
    </location>
</feature>
<keyword evidence="2" id="KW-0456">Lyase</keyword>
<feature type="compositionally biased region" description="Basic and acidic residues" evidence="3">
    <location>
        <begin position="334"/>
        <end position="359"/>
    </location>
</feature>
<keyword evidence="5" id="KW-1185">Reference proteome</keyword>
<accession>A0ABY3SDN1</accession>
<evidence type="ECO:0000313" key="5">
    <source>
        <dbReference type="Proteomes" id="UP001649230"/>
    </source>
</evidence>
<organism evidence="4 5">
    <name type="scientific">Paenibacillus hexagrammi</name>
    <dbReference type="NCBI Taxonomy" id="2908839"/>
    <lineage>
        <taxon>Bacteria</taxon>
        <taxon>Bacillati</taxon>
        <taxon>Bacillota</taxon>
        <taxon>Bacilli</taxon>
        <taxon>Bacillales</taxon>
        <taxon>Paenibacillaceae</taxon>
        <taxon>Paenibacillus</taxon>
    </lineage>
</organism>
<feature type="compositionally biased region" description="Basic and acidic residues" evidence="3">
    <location>
        <begin position="298"/>
        <end position="326"/>
    </location>
</feature>
<dbReference type="Gene3D" id="3.40.50.1400">
    <property type="match status" value="2"/>
</dbReference>
<dbReference type="InterPro" id="IPR002762">
    <property type="entry name" value="CbiX-like"/>
</dbReference>
<evidence type="ECO:0000256" key="1">
    <source>
        <dbReference type="ARBA" id="ARBA00022723"/>
    </source>
</evidence>
<protein>
    <submittedName>
        <fullName evidence="4">Sirohydrochlorin chelatase</fullName>
    </submittedName>
</protein>
<gene>
    <name evidence="4" type="ORF">L0M14_15210</name>
</gene>
<dbReference type="InterPro" id="IPR050963">
    <property type="entry name" value="Sirohydro_Cobaltochel/CbiX"/>
</dbReference>
<dbReference type="EMBL" id="CP090978">
    <property type="protein sequence ID" value="UJF31225.1"/>
    <property type="molecule type" value="Genomic_DNA"/>
</dbReference>